<dbReference type="InterPro" id="IPR029062">
    <property type="entry name" value="Class_I_gatase-like"/>
</dbReference>
<feature type="domain" description="Anthranilate synthase component I N-terminal" evidence="8">
    <location>
        <begin position="231"/>
        <end position="362"/>
    </location>
</feature>
<dbReference type="GO" id="GO:0008153">
    <property type="term" value="P:4-aminobenzoate biosynthetic process"/>
    <property type="evidence" value="ECO:0007669"/>
    <property type="project" value="TreeGrafter"/>
</dbReference>
<name>A0A6L9QJC8_9ACTN</name>
<dbReference type="GO" id="GO:0046820">
    <property type="term" value="F:4-amino-4-deoxychorismate synthase activity"/>
    <property type="evidence" value="ECO:0007669"/>
    <property type="project" value="UniProtKB-EC"/>
</dbReference>
<evidence type="ECO:0000256" key="2">
    <source>
        <dbReference type="ARBA" id="ARBA00013139"/>
    </source>
</evidence>
<comment type="caution">
    <text evidence="9">The sequence shown here is derived from an EMBL/GenBank/DDBJ whole genome shotgun (WGS) entry which is preliminary data.</text>
</comment>
<dbReference type="Gene3D" id="3.40.50.880">
    <property type="match status" value="1"/>
</dbReference>
<dbReference type="PROSITE" id="PS51273">
    <property type="entry name" value="GATASE_TYPE_1"/>
    <property type="match status" value="1"/>
</dbReference>
<evidence type="ECO:0000256" key="1">
    <source>
        <dbReference type="ARBA" id="ARBA00005970"/>
    </source>
</evidence>
<sequence>MQTLIIDNYDSFTHNLVQYVAEAGAEPVVLRNDEAVWSPGLLEPFDNVVISPGPGSPERPEDFGICADVVRHAGIPLLGVCLGHQGICHVLGARVVPAPEVRHGLPSWVEHTGEGLFRGVPSPFSAVRYHSLVVDGLPPELEAVAWTSDGVLMGVRHRRRPIWGVQFHPESVCTDHGRRIIANFLAQSGPVGTAPRRGGAAAEARAQAKEFRVVARRLGAPAVAEDVFDALFASSERAFWLDSSRTGEHGGRFSFMGDAGGPLARFAAFDVATGDLTVESASGRERIERTSFFDWIDADVRAHAAETPDLPFGFSLGWVGYLGYELKAETGGSRTHRSPYPDAAMVFADRAVAFDHVDGAVHLLALCPADDERAAVSWLDETEARLAELPVPDAPAPITGSFGASALALRHGRGAYLGKIAEARREIIAGETYEVCLTNVLTAAVRADPWDLYRRLRRSDPVPFGALLRFGDLSVLSSSPERFLRVSADGEAESKPIKGTRPRSSDPSEDRRLRAELARSAKDRAENLMIVDLVRHDLGGVAEAGSVTVDPIFDVESYTTVHQLVSTVRARLRPDVSAVRCVRAAFPGGSMTGAPKIRTMQIIDRLEEGPRGVYSGAIGYFSLSGAADFSIVIRTAVASASAGRVEFGIGGAITALSDPADEFEETAVKAAPLLRLLGAPFPDLPSRPDVPVSEATLVGGA</sequence>
<feature type="domain" description="Glutamine amidotransferase" evidence="6">
    <location>
        <begin position="4"/>
        <end position="186"/>
    </location>
</feature>
<dbReference type="SUPFAM" id="SSF52317">
    <property type="entry name" value="Class I glutamine amidotransferase-like"/>
    <property type="match status" value="1"/>
</dbReference>
<dbReference type="RefSeq" id="WP_163059654.1">
    <property type="nucleotide sequence ID" value="NZ_JAAGLI010000633.1"/>
</dbReference>
<keyword evidence="4" id="KW-0315">Glutamine amidotransferase</keyword>
<accession>A0A6L9QJC8</accession>
<feature type="region of interest" description="Disordered" evidence="5">
    <location>
        <begin position="487"/>
        <end position="512"/>
    </location>
</feature>
<dbReference type="InterPro" id="IPR005802">
    <property type="entry name" value="ADC_synth_comp_1"/>
</dbReference>
<evidence type="ECO:0000259" key="6">
    <source>
        <dbReference type="Pfam" id="PF00117"/>
    </source>
</evidence>
<proteinExistence type="inferred from homology"/>
<dbReference type="EMBL" id="JAAGLI010000633">
    <property type="protein sequence ID" value="NEA25591.1"/>
    <property type="molecule type" value="Genomic_DNA"/>
</dbReference>
<evidence type="ECO:0000259" key="8">
    <source>
        <dbReference type="Pfam" id="PF04715"/>
    </source>
</evidence>
<evidence type="ECO:0000256" key="3">
    <source>
        <dbReference type="ARBA" id="ARBA00022679"/>
    </source>
</evidence>
<dbReference type="PRINTS" id="PR00099">
    <property type="entry name" value="CPSGATASE"/>
</dbReference>
<keyword evidence="9" id="KW-0032">Aminotransferase</keyword>
<keyword evidence="3 9" id="KW-0808">Transferase</keyword>
<dbReference type="InterPro" id="IPR005801">
    <property type="entry name" value="ADC_synthase"/>
</dbReference>
<dbReference type="Gene3D" id="3.60.120.10">
    <property type="entry name" value="Anthranilate synthase"/>
    <property type="match status" value="1"/>
</dbReference>
<dbReference type="AlphaFoldDB" id="A0A6L9QJC8"/>
<dbReference type="Proteomes" id="UP000475532">
    <property type="component" value="Unassembled WGS sequence"/>
</dbReference>
<dbReference type="NCBIfam" id="TIGR00566">
    <property type="entry name" value="trpG_papA"/>
    <property type="match status" value="1"/>
</dbReference>
<dbReference type="CDD" id="cd01743">
    <property type="entry name" value="GATase1_Anthranilate_Synthase"/>
    <property type="match status" value="1"/>
</dbReference>
<dbReference type="InterPro" id="IPR015890">
    <property type="entry name" value="Chorismate_C"/>
</dbReference>
<dbReference type="InterPro" id="IPR006221">
    <property type="entry name" value="TrpG/PapA_dom"/>
</dbReference>
<dbReference type="InterPro" id="IPR019999">
    <property type="entry name" value="Anth_synth_I-like"/>
</dbReference>
<dbReference type="GO" id="GO:0000162">
    <property type="term" value="P:L-tryptophan biosynthetic process"/>
    <property type="evidence" value="ECO:0007669"/>
    <property type="project" value="TreeGrafter"/>
</dbReference>
<dbReference type="Pfam" id="PF00425">
    <property type="entry name" value="Chorismate_bind"/>
    <property type="match status" value="1"/>
</dbReference>
<dbReference type="GO" id="GO:0005737">
    <property type="term" value="C:cytoplasm"/>
    <property type="evidence" value="ECO:0007669"/>
    <property type="project" value="TreeGrafter"/>
</dbReference>
<dbReference type="InterPro" id="IPR006805">
    <property type="entry name" value="Anth_synth_I_N"/>
</dbReference>
<dbReference type="PRINTS" id="PR00096">
    <property type="entry name" value="GATASE"/>
</dbReference>
<gene>
    <name evidence="9" type="primary">pabB</name>
    <name evidence="9" type="ORF">G3I70_24335</name>
</gene>
<feature type="domain" description="Chorismate-utilising enzyme C-terminal" evidence="7">
    <location>
        <begin position="415"/>
        <end position="669"/>
    </location>
</feature>
<dbReference type="FunFam" id="3.40.50.880:FF:000003">
    <property type="entry name" value="Anthranilate synthase component II"/>
    <property type="match status" value="1"/>
</dbReference>
<comment type="similarity">
    <text evidence="1">In the C-terminal section; belongs to the anthranilate synthase component I family.</text>
</comment>
<dbReference type="PANTHER" id="PTHR11236">
    <property type="entry name" value="AMINOBENZOATE/ANTHRANILATE SYNTHASE"/>
    <property type="match status" value="1"/>
</dbReference>
<evidence type="ECO:0000313" key="9">
    <source>
        <dbReference type="EMBL" id="NEA25591.1"/>
    </source>
</evidence>
<reference evidence="9 10" key="1">
    <citation type="submission" date="2020-01" db="EMBL/GenBank/DDBJ databases">
        <title>Insect and environment-associated Actinomycetes.</title>
        <authorList>
            <person name="Currrie C."/>
            <person name="Chevrette M."/>
            <person name="Carlson C."/>
            <person name="Stubbendieck R."/>
            <person name="Wendt-Pienkowski E."/>
        </authorList>
    </citation>
    <scope>NUCLEOTIDE SEQUENCE [LARGE SCALE GENOMIC DNA]</scope>
    <source>
        <strain evidence="9 10">SID10258</strain>
    </source>
</reference>
<dbReference type="GO" id="GO:0009396">
    <property type="term" value="P:folic acid-containing compound biosynthetic process"/>
    <property type="evidence" value="ECO:0007669"/>
    <property type="project" value="InterPro"/>
</dbReference>
<evidence type="ECO:0000259" key="7">
    <source>
        <dbReference type="Pfam" id="PF00425"/>
    </source>
</evidence>
<dbReference type="PANTHER" id="PTHR11236:SF18">
    <property type="entry name" value="AMINODEOXYCHORISMATE SYNTHASE"/>
    <property type="match status" value="1"/>
</dbReference>
<dbReference type="SUPFAM" id="SSF56322">
    <property type="entry name" value="ADC synthase"/>
    <property type="match status" value="1"/>
</dbReference>
<dbReference type="PRINTS" id="PR00097">
    <property type="entry name" value="ANTSNTHASEII"/>
</dbReference>
<evidence type="ECO:0000256" key="5">
    <source>
        <dbReference type="SAM" id="MobiDB-lite"/>
    </source>
</evidence>
<evidence type="ECO:0000313" key="10">
    <source>
        <dbReference type="Proteomes" id="UP000475532"/>
    </source>
</evidence>
<dbReference type="Pfam" id="PF00117">
    <property type="entry name" value="GATase"/>
    <property type="match status" value="1"/>
</dbReference>
<protein>
    <recommendedName>
        <fullName evidence="2">aminodeoxychorismate synthase</fullName>
        <ecNumber evidence="2">2.6.1.85</ecNumber>
    </recommendedName>
</protein>
<feature type="compositionally biased region" description="Basic and acidic residues" evidence="5">
    <location>
        <begin position="503"/>
        <end position="512"/>
    </location>
</feature>
<evidence type="ECO:0000256" key="4">
    <source>
        <dbReference type="ARBA" id="ARBA00022962"/>
    </source>
</evidence>
<dbReference type="InterPro" id="IPR017926">
    <property type="entry name" value="GATASE"/>
</dbReference>
<organism evidence="9 10">
    <name type="scientific">Actinomadura bangladeshensis</name>
    <dbReference type="NCBI Taxonomy" id="453573"/>
    <lineage>
        <taxon>Bacteria</taxon>
        <taxon>Bacillati</taxon>
        <taxon>Actinomycetota</taxon>
        <taxon>Actinomycetes</taxon>
        <taxon>Streptosporangiales</taxon>
        <taxon>Thermomonosporaceae</taxon>
        <taxon>Actinomadura</taxon>
    </lineage>
</organism>
<dbReference type="Pfam" id="PF04715">
    <property type="entry name" value="Anth_synt_I_N"/>
    <property type="match status" value="1"/>
</dbReference>
<dbReference type="NCBIfam" id="TIGR00553">
    <property type="entry name" value="pabB"/>
    <property type="match status" value="1"/>
</dbReference>
<dbReference type="EC" id="2.6.1.85" evidence="2"/>